<dbReference type="InterPro" id="IPR003373">
    <property type="entry name" value="Fe2_transport_prot-B"/>
</dbReference>
<evidence type="ECO:0000313" key="18">
    <source>
        <dbReference type="EMBL" id="HJD96854.1"/>
    </source>
</evidence>
<keyword evidence="15" id="KW-0460">Magnesium</keyword>
<evidence type="ECO:0000256" key="16">
    <source>
        <dbReference type="RuleBase" id="RU362098"/>
    </source>
</evidence>
<evidence type="ECO:0000313" key="19">
    <source>
        <dbReference type="Proteomes" id="UP000698963"/>
    </source>
</evidence>
<keyword evidence="6 14" id="KW-0547">Nucleotide-binding</keyword>
<dbReference type="Pfam" id="PF07664">
    <property type="entry name" value="FeoB_C"/>
    <property type="match status" value="1"/>
</dbReference>
<dbReference type="RefSeq" id="WP_304121440.1">
    <property type="nucleotide sequence ID" value="NZ_DYZA01000078.1"/>
</dbReference>
<dbReference type="SUPFAM" id="SSF52540">
    <property type="entry name" value="P-loop containing nucleoside triphosphate hydrolases"/>
    <property type="match status" value="1"/>
</dbReference>
<keyword evidence="5 16" id="KW-0812">Transmembrane</keyword>
<evidence type="ECO:0000256" key="1">
    <source>
        <dbReference type="ARBA" id="ARBA00004651"/>
    </source>
</evidence>
<comment type="function">
    <text evidence="16">Probable transporter of a GTP-driven Fe(2+) uptake system.</text>
</comment>
<keyword evidence="2 16" id="KW-0813">Transport</keyword>
<comment type="similarity">
    <text evidence="16">Belongs to the TRAFAC class TrmE-Era-EngA-EngB-Septin-like GTPase superfamily. FeoB GTPase (TC 9.A.8) family.</text>
</comment>
<evidence type="ECO:0000259" key="17">
    <source>
        <dbReference type="PROSITE" id="PS51711"/>
    </source>
</evidence>
<dbReference type="Gene3D" id="3.40.50.300">
    <property type="entry name" value="P-loop containing nucleotide triphosphate hydrolases"/>
    <property type="match status" value="1"/>
</dbReference>
<dbReference type="CDD" id="cd01879">
    <property type="entry name" value="FeoB"/>
    <property type="match status" value="1"/>
</dbReference>
<dbReference type="GO" id="GO:0046872">
    <property type="term" value="F:metal ion binding"/>
    <property type="evidence" value="ECO:0007669"/>
    <property type="project" value="UniProtKB-KW"/>
</dbReference>
<keyword evidence="3" id="KW-1003">Cell membrane</keyword>
<feature type="transmembrane region" description="Helical" evidence="16">
    <location>
        <begin position="698"/>
        <end position="721"/>
    </location>
</feature>
<comment type="caution">
    <text evidence="16">Lacks conserved residue(s) required for the propagation of feature annotation.</text>
</comment>
<feature type="binding site" evidence="14">
    <location>
        <begin position="54"/>
        <end position="57"/>
    </location>
    <ligand>
        <name>GTP</name>
        <dbReference type="ChEBI" id="CHEBI:37565"/>
        <label>1</label>
    </ligand>
</feature>
<dbReference type="GO" id="GO:0005525">
    <property type="term" value="F:GTP binding"/>
    <property type="evidence" value="ECO:0007669"/>
    <property type="project" value="UniProtKB-KW"/>
</dbReference>
<evidence type="ECO:0000256" key="7">
    <source>
        <dbReference type="ARBA" id="ARBA00022989"/>
    </source>
</evidence>
<evidence type="ECO:0000256" key="8">
    <source>
        <dbReference type="ARBA" id="ARBA00023004"/>
    </source>
</evidence>
<dbReference type="AlphaFoldDB" id="A0A921AVZ1"/>
<feature type="binding site" evidence="14">
    <location>
        <begin position="114"/>
        <end position="117"/>
    </location>
    <ligand>
        <name>GTP</name>
        <dbReference type="ChEBI" id="CHEBI:37565"/>
        <label>1</label>
    </ligand>
</feature>
<keyword evidence="9" id="KW-0406">Ion transport</keyword>
<evidence type="ECO:0000256" key="6">
    <source>
        <dbReference type="ARBA" id="ARBA00022741"/>
    </source>
</evidence>
<evidence type="ECO:0000256" key="4">
    <source>
        <dbReference type="ARBA" id="ARBA00022496"/>
    </source>
</evidence>
<accession>A0A921AVZ1</accession>
<comment type="caution">
    <text evidence="18">The sequence shown here is derived from an EMBL/GenBank/DDBJ whole genome shotgun (WGS) entry which is preliminary data.</text>
</comment>
<feature type="transmembrane region" description="Helical" evidence="16">
    <location>
        <begin position="354"/>
        <end position="374"/>
    </location>
</feature>
<evidence type="ECO:0000256" key="11">
    <source>
        <dbReference type="ARBA" id="ARBA00023136"/>
    </source>
</evidence>
<keyword evidence="7 16" id="KW-1133">Transmembrane helix</keyword>
<dbReference type="InterPro" id="IPR027417">
    <property type="entry name" value="P-loop_NTPase"/>
</dbReference>
<dbReference type="InterPro" id="IPR006073">
    <property type="entry name" value="GTP-bd"/>
</dbReference>
<dbReference type="PANTHER" id="PTHR43185:SF1">
    <property type="entry name" value="FE(2+) TRANSPORTER FEOB"/>
    <property type="match status" value="1"/>
</dbReference>
<dbReference type="PRINTS" id="PR00326">
    <property type="entry name" value="GTP1OBG"/>
</dbReference>
<keyword evidence="15" id="KW-0479">Metal-binding</keyword>
<dbReference type="InterPro" id="IPR011642">
    <property type="entry name" value="Gate_dom"/>
</dbReference>
<evidence type="ECO:0000256" key="15">
    <source>
        <dbReference type="PIRSR" id="PIRSR603373-2"/>
    </source>
</evidence>
<name>A0A921AVZ1_9BACT</name>
<comment type="subcellular location">
    <subcellularLocation>
        <location evidence="16">Cell inner membrane</location>
        <topology evidence="16">Multi-pass membrane protein</topology>
    </subcellularLocation>
    <subcellularLocation>
        <location evidence="1">Cell membrane</location>
        <topology evidence="1">Multi-pass membrane protein</topology>
    </subcellularLocation>
</comment>
<dbReference type="GO" id="GO:0005886">
    <property type="term" value="C:plasma membrane"/>
    <property type="evidence" value="ECO:0007669"/>
    <property type="project" value="UniProtKB-SubCell"/>
</dbReference>
<keyword evidence="4 16" id="KW-0410">Iron transport</keyword>
<evidence type="ECO:0000256" key="14">
    <source>
        <dbReference type="PIRSR" id="PIRSR603373-1"/>
    </source>
</evidence>
<dbReference type="Pfam" id="PF17910">
    <property type="entry name" value="FeoB_Cyto"/>
    <property type="match status" value="1"/>
</dbReference>
<sequence length="724" mass="79358">MPTLALAGNPNSGKTTSFNALTGARQHVGNYPGITVEQKEGIAHCDGESIRIIDLPGAYSLTAYTQEERVARRVIGRERPLAVMALLNAGALERNLYLAVQLMEMGVPVSIGLNMMDEARAMGMSIDVTTLSRRLGVPVVETVARTGEGLQKYLRETMAFSREKEGQPWKPLHISYGPDLDPVLEHLTESLDEEGIGCAPYPTRWLALKLLENDEEILSELSHDKPEVMAHVKEHLDEVEAHLKATLGTSAEAIIADYRYGYISSLLRGVLTRRDDIAQRMDLSDRADHILTHQFLGPLIMLGIMYLMYRITFTLGEVPMQWVEALFGWLRDVVDAGMADGVLKSMITSGIIDGVGGVMCFVPLILLIFMQIAILEDSGYMARMAYMLDRIFRIFGLHGASVVPYILGGGIAGGCAVPGIMAARTLRSPREKLATLLTVPFMACGAKLPVFIVFAGVFFPGNEALVMFGLTLTGWVVAMLAARVLRSSFIKGPATPFVMELPPYRMPTLQGMVIHAGERTWEYLKKAGTVILAISIVVWAAMTYPGLPEDRVQSHVATLQDLQQKLSLAPAGSELQRTLEEAIRGENGRFSEEMLRHTVAGRIGAAMEPVSRYAGFSWEANISLLGGLAAKEVIVTTLGTAYSLYDTGEDSATLAQFIARDDNWSIPSVVSFLLFVLLYAPCFVSLATIRMETGSVKWALFSFVFNTCVAMLVATTAYQILSRW</sequence>
<protein>
    <recommendedName>
        <fullName evidence="12 13">Ferrous iron transport protein B</fullName>
    </recommendedName>
</protein>
<dbReference type="Pfam" id="PF02421">
    <property type="entry name" value="FeoB_N"/>
    <property type="match status" value="1"/>
</dbReference>
<feature type="domain" description="FeoB-type G" evidence="17">
    <location>
        <begin position="1"/>
        <end position="163"/>
    </location>
</feature>
<feature type="transmembrane region" description="Helical" evidence="16">
    <location>
        <begin position="394"/>
        <end position="421"/>
    </location>
</feature>
<dbReference type="Gene3D" id="1.10.287.1770">
    <property type="match status" value="1"/>
</dbReference>
<feature type="binding site" evidence="15">
    <location>
        <position position="20"/>
    </location>
    <ligand>
        <name>Mg(2+)</name>
        <dbReference type="ChEBI" id="CHEBI:18420"/>
        <label>2</label>
    </ligand>
</feature>
<feature type="transmembrane region" description="Helical" evidence="16">
    <location>
        <begin position="664"/>
        <end position="686"/>
    </location>
</feature>
<evidence type="ECO:0000256" key="2">
    <source>
        <dbReference type="ARBA" id="ARBA00022448"/>
    </source>
</evidence>
<keyword evidence="10 14" id="KW-0342">GTP-binding</keyword>
<dbReference type="InterPro" id="IPR011640">
    <property type="entry name" value="Fe2_transport_prot_B_C"/>
</dbReference>
<reference evidence="18" key="2">
    <citation type="submission" date="2021-09" db="EMBL/GenBank/DDBJ databases">
        <authorList>
            <person name="Gilroy R."/>
        </authorList>
    </citation>
    <scope>NUCLEOTIDE SEQUENCE</scope>
    <source>
        <strain evidence="18">ChiGjej2B2-19336</strain>
    </source>
</reference>
<feature type="binding site" evidence="15">
    <location>
        <position position="19"/>
    </location>
    <ligand>
        <name>Mg(2+)</name>
        <dbReference type="ChEBI" id="CHEBI:18420"/>
        <label>2</label>
    </ligand>
</feature>
<feature type="transmembrane region" description="Helical" evidence="16">
    <location>
        <begin position="433"/>
        <end position="459"/>
    </location>
</feature>
<dbReference type="Proteomes" id="UP000698963">
    <property type="component" value="Unassembled WGS sequence"/>
</dbReference>
<feature type="binding site" evidence="14">
    <location>
        <begin position="33"/>
        <end position="37"/>
    </location>
    <ligand>
        <name>GTP</name>
        <dbReference type="ChEBI" id="CHEBI:37565"/>
        <label>1</label>
    </ligand>
</feature>
<dbReference type="InterPro" id="IPR050860">
    <property type="entry name" value="FeoB_GTPase"/>
</dbReference>
<evidence type="ECO:0000256" key="10">
    <source>
        <dbReference type="ARBA" id="ARBA00023134"/>
    </source>
</evidence>
<gene>
    <name evidence="18" type="primary">feoB</name>
    <name evidence="18" type="ORF">K8W16_04315</name>
</gene>
<dbReference type="PANTHER" id="PTHR43185">
    <property type="entry name" value="FERROUS IRON TRANSPORT PROTEIN B"/>
    <property type="match status" value="1"/>
</dbReference>
<dbReference type="PROSITE" id="PS51711">
    <property type="entry name" value="G_FEOB"/>
    <property type="match status" value="1"/>
</dbReference>
<dbReference type="InterPro" id="IPR041069">
    <property type="entry name" value="FeoB_Cyto"/>
</dbReference>
<dbReference type="GO" id="GO:0015093">
    <property type="term" value="F:ferrous iron transmembrane transporter activity"/>
    <property type="evidence" value="ECO:0007669"/>
    <property type="project" value="UniProtKB-UniRule"/>
</dbReference>
<keyword evidence="11 16" id="KW-0472">Membrane</keyword>
<evidence type="ECO:0000256" key="12">
    <source>
        <dbReference type="ARBA" id="ARBA00031200"/>
    </source>
</evidence>
<feature type="binding site" evidence="14">
    <location>
        <begin position="8"/>
        <end position="15"/>
    </location>
    <ligand>
        <name>GTP</name>
        <dbReference type="ChEBI" id="CHEBI:37565"/>
        <label>1</label>
    </ligand>
</feature>
<feature type="binding site" evidence="15">
    <location>
        <position position="23"/>
    </location>
    <ligand>
        <name>Mg(2+)</name>
        <dbReference type="ChEBI" id="CHEBI:18420"/>
        <label>2</label>
    </ligand>
</feature>
<dbReference type="EMBL" id="DYZA01000078">
    <property type="protein sequence ID" value="HJD96854.1"/>
    <property type="molecule type" value="Genomic_DNA"/>
</dbReference>
<dbReference type="Pfam" id="PF07670">
    <property type="entry name" value="Gate"/>
    <property type="match status" value="2"/>
</dbReference>
<dbReference type="InterPro" id="IPR030389">
    <property type="entry name" value="G_FEOB_dom"/>
</dbReference>
<feature type="binding site" evidence="15">
    <location>
        <position position="22"/>
    </location>
    <ligand>
        <name>Mg(2+)</name>
        <dbReference type="ChEBI" id="CHEBI:18420"/>
        <label>1</label>
    </ligand>
</feature>
<evidence type="ECO:0000256" key="3">
    <source>
        <dbReference type="ARBA" id="ARBA00022475"/>
    </source>
</evidence>
<evidence type="ECO:0000256" key="9">
    <source>
        <dbReference type="ARBA" id="ARBA00023065"/>
    </source>
</evidence>
<reference evidence="18" key="1">
    <citation type="journal article" date="2021" name="PeerJ">
        <title>Extensive microbial diversity within the chicken gut microbiome revealed by metagenomics and culture.</title>
        <authorList>
            <person name="Gilroy R."/>
            <person name="Ravi A."/>
            <person name="Getino M."/>
            <person name="Pursley I."/>
            <person name="Horton D.L."/>
            <person name="Alikhan N.F."/>
            <person name="Baker D."/>
            <person name="Gharbi K."/>
            <person name="Hall N."/>
            <person name="Watson M."/>
            <person name="Adriaenssens E.M."/>
            <person name="Foster-Nyarko E."/>
            <person name="Jarju S."/>
            <person name="Secka A."/>
            <person name="Antonio M."/>
            <person name="Oren A."/>
            <person name="Chaudhuri R.R."/>
            <person name="La Ragione R."/>
            <person name="Hildebrand F."/>
            <person name="Pallen M.J."/>
        </authorList>
    </citation>
    <scope>NUCLEOTIDE SEQUENCE</scope>
    <source>
        <strain evidence="18">ChiGjej2B2-19336</strain>
    </source>
</reference>
<feature type="transmembrane region" description="Helical" evidence="16">
    <location>
        <begin position="290"/>
        <end position="309"/>
    </location>
</feature>
<proteinExistence type="inferred from homology"/>
<organism evidence="18 19">
    <name type="scientific">Mailhella massiliensis</name>
    <dbReference type="NCBI Taxonomy" id="1903261"/>
    <lineage>
        <taxon>Bacteria</taxon>
        <taxon>Pseudomonadati</taxon>
        <taxon>Thermodesulfobacteriota</taxon>
        <taxon>Desulfovibrionia</taxon>
        <taxon>Desulfovibrionales</taxon>
        <taxon>Desulfovibrionaceae</taxon>
        <taxon>Mailhella</taxon>
    </lineage>
</organism>
<keyword evidence="8 16" id="KW-0408">Iron</keyword>
<evidence type="ECO:0000256" key="5">
    <source>
        <dbReference type="ARBA" id="ARBA00022692"/>
    </source>
</evidence>
<evidence type="ECO:0000256" key="13">
    <source>
        <dbReference type="NCBIfam" id="TIGR00437"/>
    </source>
</evidence>
<dbReference type="NCBIfam" id="TIGR00437">
    <property type="entry name" value="feoB"/>
    <property type="match status" value="1"/>
</dbReference>
<feature type="transmembrane region" description="Helical" evidence="16">
    <location>
        <begin position="465"/>
        <end position="485"/>
    </location>
</feature>